<dbReference type="InterPro" id="IPR013783">
    <property type="entry name" value="Ig-like_fold"/>
</dbReference>
<feature type="compositionally biased region" description="Basic and acidic residues" evidence="4">
    <location>
        <begin position="71"/>
        <end position="92"/>
    </location>
</feature>
<dbReference type="InterPro" id="IPR003598">
    <property type="entry name" value="Ig_sub2"/>
</dbReference>
<dbReference type="PROSITE" id="PS51781">
    <property type="entry name" value="SH3B"/>
    <property type="match status" value="1"/>
</dbReference>
<feature type="domain" description="Ig-like" evidence="6">
    <location>
        <begin position="1566"/>
        <end position="1607"/>
    </location>
</feature>
<evidence type="ECO:0000256" key="4">
    <source>
        <dbReference type="SAM" id="MobiDB-lite"/>
    </source>
</evidence>
<dbReference type="PANTHER" id="PTHR47633">
    <property type="entry name" value="IMMUNOGLOBULIN"/>
    <property type="match status" value="1"/>
</dbReference>
<evidence type="ECO:0000313" key="8">
    <source>
        <dbReference type="Proteomes" id="UP000694865"/>
    </source>
</evidence>
<dbReference type="GeneID" id="102801843"/>
<sequence length="2627" mass="295757">MAETVPSPILEDVHAIGETAMMSLRLPTEEEGVAWDKLDIDISEIQKPAAAEETTTSALTVSQLCESLAWEEPKDIPKSDEPQKKQAVEESLVKPSEIPTAEEPIFWERLQDDTKSVPTTEKVEESTPDKITVIALQSEESVPWENLGLKKEDLSKPEKPEEILSESLSLPQLAESLTWEETEEISRPLKPGKEEAVSETLISPSAIPAAEETVSWEKLEESEKPIVKMEKLAKKVPEKMSVVALQQEEAVSWEKLGFQDESQTKPGRPEELISEKCIALPLQKEESVAWEKLGISEEAIQWEKQADKKEVFHELSLPDLAESLAWEDTDEIVPETHETRALIQDVMLECIEVPAADEQIQWEKMEDETVPSMEKHDRVEVTVKPETVTEERTTVTTTTTVTETVDVETTAEKLTREIMIEAVKEAEQKAPIFLSELRDVEVYHGEVATLECQVQGTPRPEITWMREGEFVTGPRYTSICELDGTCMLIISNVQLDDDAEYECVAQNPAGRVTSFAEVIVKELDVEMPEVEEPTQKEEFTVAMDILQPPTFITPITSQDADEGEPISFTALVNGSPEITITWYQNGEEIKESTDFRMTFEDNIATLKLCDVYIDDSGEYTCKAVNPVGVATCTATLTVLDQMDEADDSSSITREDTLYEQRTFVKKSRTVTTVERLKLSDSCESFEVHVTESEPNTELYGIERCVNFRNSPGREASDLPREGTDRVFQVMMHRSPNVTDTQVTLDDLEEESPIDERIQKMHIQYEPGELLTDETFEISMDNLDAIDIPVAHSLNDDEVEINCAINEEVVEPLIRPEFIVFDDLYTLTELDETTSSKDEESLECSDSPIIDDETKSSISLPRLILTSEEIIEVDQVEPNFRKVHIEYDNDNGGSPASKADGISLADVPVLSDDENQKFELEYSRPSRVTEDPFRKNVIDYDNVIRDIHDHTIPLESTTVTIQTKVKERHPDKIDILIEIPQEKVEKSTGRETEFTNKIHINYDDEEKGKVPQEYHVTKEDVPRLSEISNIAVKKSYPVSPELIEPIIRDEHISYDGNDDNLRPLQSTTVVIESAGKEKPSSEVEVIFEYPKGEEKERISKYDENAPVPKQASIPMKRLEPPTFCPPISVIKVEEGESAMFECIVKGHPCPMVEWFHNDDIVTNSYDFKLQQQGEKCTFCIREVFTDDAGEYSCRAVNLAGVATCTAELLVEELESESQRSSSSTSDGAEYIPSDGKVQPVTDELDPEKLDFQTEIYESKTVTRRDMTHVIEEILFESDEEVMTIQRVRDDTDETELQEAIIKPHSKEIEHPFYITKSTTNHDTQFYTQTTKDEINSESDSSKLDPFEMTLSFELHDHDDNGDDTDLSSIGAEYPRGIAVELDLIDSPKRLRTSSIKSQSSVEMRKSIEASLPRFIETPDDFEAVFGSTVILTCKADGVPTPMLTWFKDGRFLQPDDNVYIVDKLDGTGKLIIKHFGNKDIGHYKVEASNCVGKTTYGADITVVLKEFESAEESIHEVTTISEKVTTTVTSTSEVVPQKTETVSQEFQIETPLQDIEFTLDMDKYEPPNVTKVFESQSVLDGERVTFECTVTGKPLPEVTWLLNNKPIEHGPDYKIRRANDGTCTLELPEVFPEDADLDELDHILDDFDTAYTPTEPDDSVTEVSITELELDQPPCLPREIDVGDIRMSIEVPRPDTEISSAGLKPERPSLLPEEILVCSESDEATRDSIDMGMIEYEISEPGVADETLTEISSTEMEIESSPQLPEEFEIQLNIDELYGPISEVSIDGLNLQKTVVPSVPSEDERESSQIEVLVDSVLQQPEEVEFHLDIPRPKDEPTFAVQQKVTLPEDIKETDISQVKKPFEARFEVSLEKTSHEMTTVDIDESPGLTEEVTLKLQIDDTLLQQSAEEPKVVTPVIEEIDDVTEYPSLQLQFDTKMTTPIVEEIYDEFVEPQVDDIITMATPMITEVMEMGIPIQISQPSEIEIPSHEVSTTEIDIEDDSRLPKDITLHLTVGEKEKPTPMMSQPSEIEIPSHEVSTTEIDIEDDSRLPEDITLHLQVGEKEKPTPVVTDVSSIQMSQPSEIEIPSHEVSTKEIDIEDDSRLPEDITLHLQVDEKEKPTPMVTDVSRIQISQPSEIEIPSHEVSTTEIDIADDSRLPEDITLHLQVGEKEKPTPMVTDVSRIQMSQPSEIEIPSHEVSATEIDIEGDSKVPDDITLHLDDKEKASPVVVDLFEQVVKPHDDVITLTTPVTSEVMEIDRPVQISPPSEFVIPSPDISTADIDIEGPEQLPEEVTLKLRVCDDTEEVKDIDKKEVTLLPPSFVRPLKSTTVEDGQPLKMVCEVEGMPTPEITWFRDGENLLELPEFSTTFDNGICTVTLEEVFPEDAGEFECRATNPAGMTSTLATLTIQEVTSDKEVIEKETITKEEVTVTKMTIEEKPDTVKKTIHMKQPETIQEEIVEIITSPTGVETIVKTIKTTVIEPKTQEVVFEKELQVTEEKEQEEKKEISLAYVAIGNYLAETDEVMSLREGEELTVIERNHGDWWLVRRPNGEEGWVPGSYLETLETYEQHLKDQLAESMAALPEGEDEPFDGDLVPPHFIDLLNTTRAKDGKPVTLKCRVEGNPKPL</sequence>
<evidence type="ECO:0000259" key="7">
    <source>
        <dbReference type="PROSITE" id="PS51781"/>
    </source>
</evidence>
<dbReference type="SUPFAM" id="SSF50044">
    <property type="entry name" value="SH3-domain"/>
    <property type="match status" value="1"/>
</dbReference>
<feature type="domain" description="Ig-like" evidence="6">
    <location>
        <begin position="2319"/>
        <end position="2407"/>
    </location>
</feature>
<dbReference type="Gene3D" id="2.30.30.40">
    <property type="entry name" value="SH3 Domains"/>
    <property type="match status" value="1"/>
</dbReference>
<dbReference type="SMART" id="SM00408">
    <property type="entry name" value="IGc2"/>
    <property type="match status" value="6"/>
</dbReference>
<feature type="domain" description="Ig-like" evidence="6">
    <location>
        <begin position="2597"/>
        <end position="2627"/>
    </location>
</feature>
<feature type="compositionally biased region" description="Basic and acidic residues" evidence="4">
    <location>
        <begin position="184"/>
        <end position="196"/>
    </location>
</feature>
<feature type="domain" description="SH3" evidence="5">
    <location>
        <begin position="2506"/>
        <end position="2566"/>
    </location>
</feature>
<dbReference type="InterPro" id="IPR007110">
    <property type="entry name" value="Ig-like_dom"/>
</dbReference>
<feature type="region of interest" description="Disordered" evidence="4">
    <location>
        <begin position="1212"/>
        <end position="1243"/>
    </location>
</feature>
<evidence type="ECO:0000259" key="6">
    <source>
        <dbReference type="PROSITE" id="PS50835"/>
    </source>
</evidence>
<proteinExistence type="inferred from homology"/>
<dbReference type="Gene3D" id="2.60.40.10">
    <property type="entry name" value="Immunoglobulins"/>
    <property type="match status" value="6"/>
</dbReference>
<reference evidence="9" key="1">
    <citation type="submission" date="2025-08" db="UniProtKB">
        <authorList>
            <consortium name="RefSeq"/>
        </authorList>
    </citation>
    <scope>IDENTIFICATION</scope>
    <source>
        <tissue evidence="9">Testes</tissue>
    </source>
</reference>
<feature type="domain" description="Ig-like" evidence="6">
    <location>
        <begin position="548"/>
        <end position="637"/>
    </location>
</feature>
<dbReference type="PROSITE" id="PS50835">
    <property type="entry name" value="IG_LIKE"/>
    <property type="match status" value="7"/>
</dbReference>
<evidence type="ECO:0000256" key="3">
    <source>
        <dbReference type="PROSITE-ProRule" id="PRU00192"/>
    </source>
</evidence>
<feature type="domain" description="Ig-like" evidence="6">
    <location>
        <begin position="431"/>
        <end position="519"/>
    </location>
</feature>
<feature type="compositionally biased region" description="Basic and acidic residues" evidence="4">
    <location>
        <begin position="109"/>
        <end position="128"/>
    </location>
</feature>
<evidence type="ECO:0000259" key="5">
    <source>
        <dbReference type="PROSITE" id="PS50002"/>
    </source>
</evidence>
<dbReference type="InterPro" id="IPR003599">
    <property type="entry name" value="Ig_sub"/>
</dbReference>
<keyword evidence="2 3" id="KW-0728">SH3 domain</keyword>
<feature type="domain" description="Ig-like" evidence="6">
    <location>
        <begin position="1124"/>
        <end position="1210"/>
    </location>
</feature>
<dbReference type="CDD" id="cd11856">
    <property type="entry name" value="SH3_p47phox_like"/>
    <property type="match status" value="1"/>
</dbReference>
<feature type="region of interest" description="Disordered" evidence="4">
    <location>
        <begin position="181"/>
        <end position="204"/>
    </location>
</feature>
<dbReference type="RefSeq" id="XP_006823019.1">
    <property type="nucleotide sequence ID" value="XM_006822956.1"/>
</dbReference>
<dbReference type="SMART" id="SM00409">
    <property type="entry name" value="IG"/>
    <property type="match status" value="6"/>
</dbReference>
<dbReference type="Proteomes" id="UP000694865">
    <property type="component" value="Unplaced"/>
</dbReference>
<gene>
    <name evidence="9" type="primary">LOC102801843</name>
</gene>
<dbReference type="Pfam" id="PF00018">
    <property type="entry name" value="SH3_1"/>
    <property type="match status" value="1"/>
</dbReference>
<keyword evidence="8" id="KW-1185">Reference proteome</keyword>
<dbReference type="InterPro" id="IPR001452">
    <property type="entry name" value="SH3_domain"/>
</dbReference>
<dbReference type="InterPro" id="IPR003646">
    <property type="entry name" value="SH3-like_bac-type"/>
</dbReference>
<dbReference type="InterPro" id="IPR036028">
    <property type="entry name" value="SH3-like_dom_sf"/>
</dbReference>
<feature type="region of interest" description="Disordered" evidence="4">
    <location>
        <begin position="71"/>
        <end position="130"/>
    </location>
</feature>
<evidence type="ECO:0000256" key="1">
    <source>
        <dbReference type="ARBA" id="ARBA00006692"/>
    </source>
</evidence>
<evidence type="ECO:0000313" key="9">
    <source>
        <dbReference type="RefSeq" id="XP_006823019.1"/>
    </source>
</evidence>
<feature type="domain" description="SH3b" evidence="7">
    <location>
        <begin position="2500"/>
        <end position="2565"/>
    </location>
</feature>
<feature type="domain" description="Ig-like" evidence="6">
    <location>
        <begin position="1411"/>
        <end position="1500"/>
    </location>
</feature>
<evidence type="ECO:0000256" key="2">
    <source>
        <dbReference type="ARBA" id="ARBA00022443"/>
    </source>
</evidence>
<dbReference type="SMART" id="SM00326">
    <property type="entry name" value="SH3"/>
    <property type="match status" value="1"/>
</dbReference>
<accession>A0ABM0MSM8</accession>
<organism evidence="8 9">
    <name type="scientific">Saccoglossus kowalevskii</name>
    <name type="common">Acorn worm</name>
    <dbReference type="NCBI Taxonomy" id="10224"/>
    <lineage>
        <taxon>Eukaryota</taxon>
        <taxon>Metazoa</taxon>
        <taxon>Hemichordata</taxon>
        <taxon>Enteropneusta</taxon>
        <taxon>Harrimaniidae</taxon>
        <taxon>Saccoglossus</taxon>
    </lineage>
</organism>
<dbReference type="InterPro" id="IPR013098">
    <property type="entry name" value="Ig_I-set"/>
</dbReference>
<protein>
    <submittedName>
        <fullName evidence="9">Titin-like</fullName>
    </submittedName>
</protein>
<dbReference type="SUPFAM" id="SSF48726">
    <property type="entry name" value="Immunoglobulin"/>
    <property type="match status" value="6"/>
</dbReference>
<dbReference type="Pfam" id="PF07679">
    <property type="entry name" value="I-set"/>
    <property type="match status" value="6"/>
</dbReference>
<name>A0ABM0MSM8_SACKO</name>
<dbReference type="PROSITE" id="PS50002">
    <property type="entry name" value="SH3"/>
    <property type="match status" value="1"/>
</dbReference>
<dbReference type="InterPro" id="IPR036179">
    <property type="entry name" value="Ig-like_dom_sf"/>
</dbReference>
<comment type="similarity">
    <text evidence="1">Belongs to the protein kinase superfamily. CAMK Ser/Thr protein kinase family.</text>
</comment>